<dbReference type="Proteomes" id="UP000472265">
    <property type="component" value="Chromosome 16"/>
</dbReference>
<proteinExistence type="inferred from homology"/>
<name>A0A671YPQ9_SPAAU</name>
<dbReference type="SUPFAM" id="SSF48371">
    <property type="entry name" value="ARM repeat"/>
    <property type="match status" value="1"/>
</dbReference>
<accession>A0A671YPQ9</accession>
<protein>
    <submittedName>
        <fullName evidence="9">RNA polymerase II associated protein 1</fullName>
    </submittedName>
</protein>
<comment type="subcellular location">
    <subcellularLocation>
        <location evidence="1">Nucleus</location>
    </subcellularLocation>
</comment>
<dbReference type="InterPro" id="IPR039913">
    <property type="entry name" value="RPAP1/Rba50"/>
</dbReference>
<dbReference type="Pfam" id="PF08620">
    <property type="entry name" value="RPAP1_C"/>
    <property type="match status" value="1"/>
</dbReference>
<gene>
    <name evidence="9" type="primary">RPAP1</name>
    <name evidence="9" type="synonym">rpap1</name>
</gene>
<dbReference type="GO" id="GO:0006366">
    <property type="term" value="P:transcription by RNA polymerase II"/>
    <property type="evidence" value="ECO:0007669"/>
    <property type="project" value="InterPro"/>
</dbReference>
<evidence type="ECO:0000256" key="3">
    <source>
        <dbReference type="ARBA" id="ARBA00023163"/>
    </source>
</evidence>
<feature type="region of interest" description="Disordered" evidence="5">
    <location>
        <begin position="451"/>
        <end position="481"/>
    </location>
</feature>
<dbReference type="InterPro" id="IPR057989">
    <property type="entry name" value="TPR_RPAP1/MINIYO-like"/>
</dbReference>
<evidence type="ECO:0000313" key="10">
    <source>
        <dbReference type="Proteomes" id="UP000472265"/>
    </source>
</evidence>
<feature type="compositionally biased region" description="Basic and acidic residues" evidence="5">
    <location>
        <begin position="466"/>
        <end position="481"/>
    </location>
</feature>
<dbReference type="Pfam" id="PF25766">
    <property type="entry name" value="TPR_RPAP1"/>
    <property type="match status" value="1"/>
</dbReference>
<evidence type="ECO:0000313" key="9">
    <source>
        <dbReference type="Ensembl" id="ENSSAUP00010064793.1"/>
    </source>
</evidence>
<feature type="domain" description="RPAP1/MINIYO-like TPR repeats" evidence="8">
    <location>
        <begin position="996"/>
        <end position="1219"/>
    </location>
</feature>
<evidence type="ECO:0000256" key="2">
    <source>
        <dbReference type="ARBA" id="ARBA00009953"/>
    </source>
</evidence>
<feature type="domain" description="RPAP1 N-terminal" evidence="7">
    <location>
        <begin position="202"/>
        <end position="243"/>
    </location>
</feature>
<dbReference type="AlphaFoldDB" id="A0A671YPQ9"/>
<reference evidence="9" key="2">
    <citation type="submission" date="2025-08" db="UniProtKB">
        <authorList>
            <consortium name="Ensembl"/>
        </authorList>
    </citation>
    <scope>IDENTIFICATION</scope>
</reference>
<evidence type="ECO:0000256" key="5">
    <source>
        <dbReference type="SAM" id="MobiDB-lite"/>
    </source>
</evidence>
<dbReference type="Pfam" id="PF08621">
    <property type="entry name" value="RPAP1_N"/>
    <property type="match status" value="1"/>
</dbReference>
<reference evidence="9" key="3">
    <citation type="submission" date="2025-09" db="UniProtKB">
        <authorList>
            <consortium name="Ensembl"/>
        </authorList>
    </citation>
    <scope>IDENTIFICATION</scope>
</reference>
<comment type="similarity">
    <text evidence="2">Belongs to the RPAP1 family.</text>
</comment>
<organism evidence="9 10">
    <name type="scientific">Sparus aurata</name>
    <name type="common">Gilthead sea bream</name>
    <dbReference type="NCBI Taxonomy" id="8175"/>
    <lineage>
        <taxon>Eukaryota</taxon>
        <taxon>Metazoa</taxon>
        <taxon>Chordata</taxon>
        <taxon>Craniata</taxon>
        <taxon>Vertebrata</taxon>
        <taxon>Euteleostomi</taxon>
        <taxon>Actinopterygii</taxon>
        <taxon>Neopterygii</taxon>
        <taxon>Teleostei</taxon>
        <taxon>Neoteleostei</taxon>
        <taxon>Acanthomorphata</taxon>
        <taxon>Eupercaria</taxon>
        <taxon>Spariformes</taxon>
        <taxon>Sparidae</taxon>
        <taxon>Sparus</taxon>
    </lineage>
</organism>
<keyword evidence="10" id="KW-1185">Reference proteome</keyword>
<feature type="region of interest" description="Disordered" evidence="5">
    <location>
        <begin position="18"/>
        <end position="58"/>
    </location>
</feature>
<feature type="compositionally biased region" description="Basic and acidic residues" evidence="5">
    <location>
        <begin position="39"/>
        <end position="58"/>
    </location>
</feature>
<evidence type="ECO:0000256" key="1">
    <source>
        <dbReference type="ARBA" id="ARBA00004123"/>
    </source>
</evidence>
<evidence type="ECO:0000256" key="4">
    <source>
        <dbReference type="ARBA" id="ARBA00023242"/>
    </source>
</evidence>
<evidence type="ECO:0000259" key="7">
    <source>
        <dbReference type="Pfam" id="PF08621"/>
    </source>
</evidence>
<dbReference type="PANTHER" id="PTHR21483:SF18">
    <property type="entry name" value="RNA POLYMERASE II-ASSOCIATED PROTEIN 1"/>
    <property type="match status" value="1"/>
</dbReference>
<sequence>MLRRPKPTDSEADLLREQERFLTSGAPSAANVVRRPDKRRGEAGGEGGEHQGEDGERQRDVVTIEDLPDQLPSLTPAPAKKSRFKASRVTFEHEDSEARLDTHDTHISAVLSRIVERDTSSTPISLPALTGLAFPKVLHCSEISSQVKKGSHKALKSYIIFDTAFVFYYRTSPLHIIFLFSLSPLVCGQGLAGPDSSGETIRIHRENQAKLQAMSQFEILVEQKKLLSQLDPRLVEFVRSRKAQSVPSSASPSKHLPVKSGKANFPLENEDLPVKPQKEWVHMNKLEPEKLEWMRDLPAPRRKGTKKAMQARFDFAGTLIPPTEDLPTHLGLHHHGEEPERAGYSLQELFLLSRSQLIQQRTLALSTLANILSKARAGEYVSVLTGSIVSTLLDAGLLFLLRFALDNSVEGAMSAAVHALKALLVCAEDEECLDSTFSWFRGLASFPLLPSAQEEEDEEDEGLPEYMRDTPKEKEERKSDHDVARQDVVKGLLKMKLLPRLRYILEVVRPSPRVVQDILEILTRIARHSSSSATQVLDCPRLMETVMSEFLPPSWTMPSLPLPQSVYGLPLASNMKLLRVLATSGRHACARLLNSLGVRERLSSLLSAEPSELLLESTEALRITTEAYRLWAVAAGYGQACKLYIDLYPSLAKALQSVHRLLAPSDPLLPLQIQRVLALLCLLTQVTHTAGCHQELQAGMVSSQGEECPPPPPVFWGHVTGLQAPLLGHLKGFSETVAVLFFVLDLYQQHSLKTEVVSFIIVFFPTRSSSVVCNVQSSHLGPETIPSLPGLACPGLRDHPGLVGPSSPFPLLTSLGLLLETITSIHKGLSCKVALKSMLYVQQTNLTHIFFISSQVPTEPQVAKHASMYHQVALVLLPWLLPGSEYLAHELLSTIIFSKDFLSEGHSGGPEAVELGELKLQEETKEHTSPSLQTVGALLREACVQLPSIRGCFLTHLAHLEPSVLMSRDALLGRNPWINSHLLPELTGPTLPSDWPFLPLVSLYERSGVSDGGGLAVEELPGGALQAVTHCLQWLLLLEVWREEALKVMPPVAKLARLSCVFLCSSDLFLERLVQKLTWGLFRLRSRLDSLDLNFPPPGLASFQDLYSALLTQYEAVSFGDPLFGCWVLLPLQRRYSATMKLAVFGEHVGMLRSLGVTMGQLSIPIERFISPPEDSLPLLRLYFRSLVTRTLKPCWCPVLYVVALSHVNSFIFSQDAAAQVHYSFHKKSFRGITSCLLPCLKFVLPRACLTTVSTDFTIYTEVPRLTMTSSC</sequence>
<evidence type="ECO:0000259" key="8">
    <source>
        <dbReference type="Pfam" id="PF25766"/>
    </source>
</evidence>
<feature type="domain" description="RPAP1 C-terminal" evidence="6">
    <location>
        <begin position="310"/>
        <end position="375"/>
    </location>
</feature>
<keyword evidence="4" id="KW-0539">Nucleus</keyword>
<dbReference type="InterPro" id="IPR013930">
    <property type="entry name" value="RPAP1_N"/>
</dbReference>
<feature type="compositionally biased region" description="Acidic residues" evidence="5">
    <location>
        <begin position="453"/>
        <end position="463"/>
    </location>
</feature>
<dbReference type="PANTHER" id="PTHR21483">
    <property type="entry name" value="RNA POLYMERASE II-ASSOCIATED PROTEIN 1"/>
    <property type="match status" value="1"/>
</dbReference>
<keyword evidence="3" id="KW-0804">Transcription</keyword>
<dbReference type="InterPro" id="IPR016024">
    <property type="entry name" value="ARM-type_fold"/>
</dbReference>
<dbReference type="Ensembl" id="ENSSAUT00010067873.1">
    <property type="protein sequence ID" value="ENSSAUP00010064793.1"/>
    <property type="gene ID" value="ENSSAUG00010025965.1"/>
</dbReference>
<evidence type="ECO:0000259" key="6">
    <source>
        <dbReference type="Pfam" id="PF08620"/>
    </source>
</evidence>
<dbReference type="GeneTree" id="ENSGT00390000007594"/>
<dbReference type="InterPro" id="IPR013929">
    <property type="entry name" value="RPAP1_C"/>
</dbReference>
<reference evidence="9" key="1">
    <citation type="submission" date="2021-04" db="EMBL/GenBank/DDBJ databases">
        <authorList>
            <consortium name="Wellcome Sanger Institute Data Sharing"/>
        </authorList>
    </citation>
    <scope>NUCLEOTIDE SEQUENCE [LARGE SCALE GENOMIC DNA]</scope>
</reference>